<feature type="region of interest" description="Disordered" evidence="2">
    <location>
        <begin position="52"/>
        <end position="71"/>
    </location>
</feature>
<feature type="domain" description="CCHC-type" evidence="3">
    <location>
        <begin position="31"/>
        <end position="46"/>
    </location>
</feature>
<dbReference type="InterPro" id="IPR001878">
    <property type="entry name" value="Znf_CCHC"/>
</dbReference>
<reference evidence="4 5" key="1">
    <citation type="journal article" date="2018" name="Front. Plant Sci.">
        <title>Red Clover (Trifolium pratense) and Zigzag Clover (T. medium) - A Picture of Genomic Similarities and Differences.</title>
        <authorList>
            <person name="Dluhosova J."/>
            <person name="Istvanek J."/>
            <person name="Nedelnik J."/>
            <person name="Repkova J."/>
        </authorList>
    </citation>
    <scope>NUCLEOTIDE SEQUENCE [LARGE SCALE GENOMIC DNA]</scope>
    <source>
        <strain evidence="5">cv. 10/8</strain>
        <tissue evidence="4">Leaf</tissue>
    </source>
</reference>
<dbReference type="PROSITE" id="PS50158">
    <property type="entry name" value="ZF_CCHC"/>
    <property type="match status" value="1"/>
</dbReference>
<dbReference type="SMART" id="SM00343">
    <property type="entry name" value="ZnF_C2HC"/>
    <property type="match status" value="1"/>
</dbReference>
<dbReference type="InterPro" id="IPR036875">
    <property type="entry name" value="Znf_CCHC_sf"/>
</dbReference>
<accession>A0A392VAW9</accession>
<organism evidence="4 5">
    <name type="scientific">Trifolium medium</name>
    <dbReference type="NCBI Taxonomy" id="97028"/>
    <lineage>
        <taxon>Eukaryota</taxon>
        <taxon>Viridiplantae</taxon>
        <taxon>Streptophyta</taxon>
        <taxon>Embryophyta</taxon>
        <taxon>Tracheophyta</taxon>
        <taxon>Spermatophyta</taxon>
        <taxon>Magnoliopsida</taxon>
        <taxon>eudicotyledons</taxon>
        <taxon>Gunneridae</taxon>
        <taxon>Pentapetalae</taxon>
        <taxon>rosids</taxon>
        <taxon>fabids</taxon>
        <taxon>Fabales</taxon>
        <taxon>Fabaceae</taxon>
        <taxon>Papilionoideae</taxon>
        <taxon>50 kb inversion clade</taxon>
        <taxon>NPAAA clade</taxon>
        <taxon>Hologalegina</taxon>
        <taxon>IRL clade</taxon>
        <taxon>Trifolieae</taxon>
        <taxon>Trifolium</taxon>
    </lineage>
</organism>
<dbReference type="EMBL" id="LXQA011080498">
    <property type="protein sequence ID" value="MCI84005.1"/>
    <property type="molecule type" value="Genomic_DNA"/>
</dbReference>
<protein>
    <submittedName>
        <fullName evidence="4">Retrotransposon protein</fullName>
    </submittedName>
</protein>
<dbReference type="GO" id="GO:0003676">
    <property type="term" value="F:nucleic acid binding"/>
    <property type="evidence" value="ECO:0007669"/>
    <property type="project" value="InterPro"/>
</dbReference>
<comment type="caution">
    <text evidence="4">The sequence shown here is derived from an EMBL/GenBank/DDBJ whole genome shotgun (WGS) entry which is preliminary data.</text>
</comment>
<dbReference type="AlphaFoldDB" id="A0A392VAW9"/>
<evidence type="ECO:0000256" key="1">
    <source>
        <dbReference type="PROSITE-ProRule" id="PRU00047"/>
    </source>
</evidence>
<evidence type="ECO:0000313" key="4">
    <source>
        <dbReference type="EMBL" id="MCI84005.1"/>
    </source>
</evidence>
<dbReference type="Gene3D" id="4.10.60.10">
    <property type="entry name" value="Zinc finger, CCHC-type"/>
    <property type="match status" value="1"/>
</dbReference>
<keyword evidence="1" id="KW-0862">Zinc</keyword>
<sequence>GKHIYSPQITRLCFKCGNRHKYECLKGKGVCYFCKQPGHTRNDCPKWKSSGGVESSTKGKGRVYTMGGTYG</sequence>
<dbReference type="Proteomes" id="UP000265520">
    <property type="component" value="Unassembled WGS sequence"/>
</dbReference>
<evidence type="ECO:0000259" key="3">
    <source>
        <dbReference type="PROSITE" id="PS50158"/>
    </source>
</evidence>
<proteinExistence type="predicted"/>
<feature type="non-terminal residue" evidence="4">
    <location>
        <position position="1"/>
    </location>
</feature>
<evidence type="ECO:0000313" key="5">
    <source>
        <dbReference type="Proteomes" id="UP000265520"/>
    </source>
</evidence>
<name>A0A392VAW9_9FABA</name>
<keyword evidence="1" id="KW-0863">Zinc-finger</keyword>
<keyword evidence="5" id="KW-1185">Reference proteome</keyword>
<dbReference type="SUPFAM" id="SSF57756">
    <property type="entry name" value="Retrovirus zinc finger-like domains"/>
    <property type="match status" value="1"/>
</dbReference>
<keyword evidence="1" id="KW-0479">Metal-binding</keyword>
<dbReference type="GO" id="GO:0008270">
    <property type="term" value="F:zinc ion binding"/>
    <property type="evidence" value="ECO:0007669"/>
    <property type="project" value="UniProtKB-KW"/>
</dbReference>
<dbReference type="Pfam" id="PF00098">
    <property type="entry name" value="zf-CCHC"/>
    <property type="match status" value="1"/>
</dbReference>
<evidence type="ECO:0000256" key="2">
    <source>
        <dbReference type="SAM" id="MobiDB-lite"/>
    </source>
</evidence>